<dbReference type="GO" id="GO:0000111">
    <property type="term" value="C:nucleotide-excision repair factor 2 complex"/>
    <property type="evidence" value="ECO:0007669"/>
    <property type="project" value="TreeGrafter"/>
</dbReference>
<sequence>MDEHNVQWEDLPDNAEEVETVDLSGEGLSDEDLVLGAAEDTDKGRQAASGKVRKAITRATREHAAMVHRSCALCLVGRALLYDKALQDEELQATLISHLEPSTSCLLDPEHETQRAINCLLPFLKWFRQHFQIVPPPASQDGSLDDFPYDAPSIHAQVLRAAQNKLGSQEAVVALFVQLVRSQGVAARFVRLLDGAPLSPWQKKTKVLRTQAPNSRGPSQPKQIGKGGDGKGGDSSSKAGQGGKGRQVQKDLLEDHKPSRGNAKAGAKQQQQESAGPSRREVEQSGKGKGSGGRKRGASSGAGENAEAAVEKRQRRGDDEFERQLQMAMIATQAEQAARQKLGPPEQSPAGRRDGRGGSGGASTSKAALTPSASVFHSATQAQQSKSLGLGAC</sequence>
<feature type="compositionally biased region" description="Polar residues" evidence="1">
    <location>
        <begin position="371"/>
        <end position="387"/>
    </location>
</feature>
<feature type="region of interest" description="Disordered" evidence="1">
    <location>
        <begin position="204"/>
        <end position="393"/>
    </location>
</feature>
<accession>A0A7S3QLN5</accession>
<protein>
    <submittedName>
        <fullName evidence="2">Uncharacterized protein</fullName>
    </submittedName>
</protein>
<dbReference type="AlphaFoldDB" id="A0A7S3QLN5"/>
<feature type="compositionally biased region" description="Basic and acidic residues" evidence="1">
    <location>
        <begin position="309"/>
        <end position="318"/>
    </location>
</feature>
<feature type="compositionally biased region" description="Basic and acidic residues" evidence="1">
    <location>
        <begin position="248"/>
        <end position="258"/>
    </location>
</feature>
<dbReference type="InterPro" id="IPR004583">
    <property type="entry name" value="DNA_repair_Rad4"/>
</dbReference>
<dbReference type="EMBL" id="HBIP01002750">
    <property type="protein sequence ID" value="CAE0486111.1"/>
    <property type="molecule type" value="Transcribed_RNA"/>
</dbReference>
<reference evidence="2" key="1">
    <citation type="submission" date="2021-01" db="EMBL/GenBank/DDBJ databases">
        <authorList>
            <person name="Corre E."/>
            <person name="Pelletier E."/>
            <person name="Niang G."/>
            <person name="Scheremetjew M."/>
            <person name="Finn R."/>
            <person name="Kale V."/>
            <person name="Holt S."/>
            <person name="Cochrane G."/>
            <person name="Meng A."/>
            <person name="Brown T."/>
            <person name="Cohen L."/>
        </authorList>
    </citation>
    <scope>NUCLEOTIDE SEQUENCE</scope>
    <source>
        <strain evidence="2">CCMP1320</strain>
    </source>
</reference>
<feature type="compositionally biased region" description="Low complexity" evidence="1">
    <location>
        <begin position="263"/>
        <end position="276"/>
    </location>
</feature>
<dbReference type="GO" id="GO:0006289">
    <property type="term" value="P:nucleotide-excision repair"/>
    <property type="evidence" value="ECO:0007669"/>
    <property type="project" value="InterPro"/>
</dbReference>
<dbReference type="InterPro" id="IPR038765">
    <property type="entry name" value="Papain-like_cys_pep_sf"/>
</dbReference>
<organism evidence="2">
    <name type="scientific">Dunaliella tertiolecta</name>
    <name type="common">Green alga</name>
    <dbReference type="NCBI Taxonomy" id="3047"/>
    <lineage>
        <taxon>Eukaryota</taxon>
        <taxon>Viridiplantae</taxon>
        <taxon>Chlorophyta</taxon>
        <taxon>core chlorophytes</taxon>
        <taxon>Chlorophyceae</taxon>
        <taxon>CS clade</taxon>
        <taxon>Chlamydomonadales</taxon>
        <taxon>Dunaliellaceae</taxon>
        <taxon>Dunaliella</taxon>
    </lineage>
</organism>
<dbReference type="PANTHER" id="PTHR12135">
    <property type="entry name" value="DNA REPAIR PROTEIN XP-C / RAD4"/>
    <property type="match status" value="1"/>
</dbReference>
<dbReference type="GO" id="GO:0003684">
    <property type="term" value="F:damaged DNA binding"/>
    <property type="evidence" value="ECO:0007669"/>
    <property type="project" value="InterPro"/>
</dbReference>
<dbReference type="GO" id="GO:0003697">
    <property type="term" value="F:single-stranded DNA binding"/>
    <property type="evidence" value="ECO:0007669"/>
    <property type="project" value="TreeGrafter"/>
</dbReference>
<proteinExistence type="predicted"/>
<feature type="compositionally biased region" description="Polar residues" evidence="1">
    <location>
        <begin position="211"/>
        <end position="222"/>
    </location>
</feature>
<feature type="compositionally biased region" description="Low complexity" evidence="1">
    <location>
        <begin position="298"/>
        <end position="308"/>
    </location>
</feature>
<evidence type="ECO:0000256" key="1">
    <source>
        <dbReference type="SAM" id="MobiDB-lite"/>
    </source>
</evidence>
<dbReference type="InterPro" id="IPR036985">
    <property type="entry name" value="Transglutaminase-like_sf"/>
</dbReference>
<name>A0A7S3QLN5_DUNTE</name>
<dbReference type="GO" id="GO:0005737">
    <property type="term" value="C:cytoplasm"/>
    <property type="evidence" value="ECO:0007669"/>
    <property type="project" value="TreeGrafter"/>
</dbReference>
<dbReference type="GO" id="GO:0071942">
    <property type="term" value="C:XPC complex"/>
    <property type="evidence" value="ECO:0007669"/>
    <property type="project" value="TreeGrafter"/>
</dbReference>
<gene>
    <name evidence="2" type="ORF">DTER00134_LOCUS1150</name>
</gene>
<dbReference type="SUPFAM" id="SSF54001">
    <property type="entry name" value="Cysteine proteinases"/>
    <property type="match status" value="1"/>
</dbReference>
<evidence type="ECO:0000313" key="2">
    <source>
        <dbReference type="EMBL" id="CAE0486111.1"/>
    </source>
</evidence>
<dbReference type="GO" id="GO:0006298">
    <property type="term" value="P:mismatch repair"/>
    <property type="evidence" value="ECO:0007669"/>
    <property type="project" value="TreeGrafter"/>
</dbReference>
<dbReference type="Gene3D" id="3.90.260.10">
    <property type="entry name" value="Transglutaminase-like"/>
    <property type="match status" value="1"/>
</dbReference>
<dbReference type="PANTHER" id="PTHR12135:SF0">
    <property type="entry name" value="DNA REPAIR PROTEIN COMPLEMENTING XP-C CELLS"/>
    <property type="match status" value="1"/>
</dbReference>